<accession>A0A376GIE0</accession>
<dbReference type="SUPFAM" id="SSF53254">
    <property type="entry name" value="Phosphoglycerate mutase-like"/>
    <property type="match status" value="1"/>
</dbReference>
<dbReference type="PANTHER" id="PTHR48100:SF59">
    <property type="entry name" value="ADENOSYLCOBALAMIN_ALPHA-RIBAZOLE PHOSPHATASE"/>
    <property type="match status" value="1"/>
</dbReference>
<dbReference type="EMBL" id="UFXS01000001">
    <property type="protein sequence ID" value="STD59578.1"/>
    <property type="molecule type" value="Genomic_DNA"/>
</dbReference>
<dbReference type="EC" id="3.1.3.73" evidence="1"/>
<dbReference type="GO" id="GO:0005737">
    <property type="term" value="C:cytoplasm"/>
    <property type="evidence" value="ECO:0007669"/>
    <property type="project" value="TreeGrafter"/>
</dbReference>
<organism evidence="2 3">
    <name type="scientific">Empedobacter falsenii</name>
    <dbReference type="NCBI Taxonomy" id="343874"/>
    <lineage>
        <taxon>Bacteria</taxon>
        <taxon>Pseudomonadati</taxon>
        <taxon>Bacteroidota</taxon>
        <taxon>Flavobacteriia</taxon>
        <taxon>Flavobacteriales</taxon>
        <taxon>Weeksellaceae</taxon>
        <taxon>Empedobacter</taxon>
    </lineage>
</organism>
<dbReference type="InterPro" id="IPR029033">
    <property type="entry name" value="His_PPase_superfam"/>
</dbReference>
<dbReference type="Gene3D" id="3.40.50.1240">
    <property type="entry name" value="Phosphoglycerate mutase-like"/>
    <property type="match status" value="1"/>
</dbReference>
<dbReference type="InterPro" id="IPR017578">
    <property type="entry name" value="Ribazole_CobC"/>
</dbReference>
<keyword evidence="2" id="KW-0378">Hydrolase</keyword>
<dbReference type="GO" id="GO:0009236">
    <property type="term" value="P:cobalamin biosynthetic process"/>
    <property type="evidence" value="ECO:0007669"/>
    <property type="project" value="UniProtKB-UniRule"/>
</dbReference>
<gene>
    <name evidence="2" type="primary">cobC</name>
    <name evidence="2" type="ORF">NCTC13456_03240</name>
</gene>
<dbReference type="CDD" id="cd07067">
    <property type="entry name" value="HP_PGM_like"/>
    <property type="match status" value="1"/>
</dbReference>
<dbReference type="STRING" id="343874.GCA_000805695_03184"/>
<dbReference type="PANTHER" id="PTHR48100">
    <property type="entry name" value="BROAD-SPECIFICITY PHOSPHATASE YOR283W-RELATED"/>
    <property type="match status" value="1"/>
</dbReference>
<dbReference type="NCBIfam" id="TIGR03162">
    <property type="entry name" value="ribazole_cobC"/>
    <property type="match status" value="1"/>
</dbReference>
<evidence type="ECO:0000313" key="3">
    <source>
        <dbReference type="Proteomes" id="UP000254737"/>
    </source>
</evidence>
<dbReference type="RefSeq" id="WP_115001662.1">
    <property type="nucleotide sequence ID" value="NZ_UFXS01000001.1"/>
</dbReference>
<protein>
    <recommendedName>
        <fullName evidence="1">Alpha-ribazole phosphatase</fullName>
        <ecNumber evidence="1">3.1.3.73</ecNumber>
    </recommendedName>
</protein>
<evidence type="ECO:0000313" key="2">
    <source>
        <dbReference type="EMBL" id="STD59578.1"/>
    </source>
</evidence>
<sequence length="186" mass="21899">MQVSVIRHTKVNVPSSVCYGQTDVELADTFHQEVVQIHTKIENDFEVIFSSPLSRCQRLAETFSNEIIFDDRLKEFNFGDWEMKSWNEIPSEEIEPWYVDFVEIKTPNGESMQEMSARLFDFMDELRNAQYEKVLIVAHGGIIRLMWCYLLQIPIKNAFKIPVNYGEIFQFNLGKTNEEDFILKKE</sequence>
<dbReference type="Proteomes" id="UP000254737">
    <property type="component" value="Unassembled WGS sequence"/>
</dbReference>
<dbReference type="Pfam" id="PF00300">
    <property type="entry name" value="His_Phos_1"/>
    <property type="match status" value="1"/>
</dbReference>
<dbReference type="InterPro" id="IPR050275">
    <property type="entry name" value="PGM_Phosphatase"/>
</dbReference>
<proteinExistence type="predicted"/>
<evidence type="ECO:0000256" key="1">
    <source>
        <dbReference type="NCBIfam" id="TIGR03162"/>
    </source>
</evidence>
<name>A0A376GIE0_9FLAO</name>
<dbReference type="GO" id="GO:0043755">
    <property type="term" value="F:alpha-ribazole phosphatase activity"/>
    <property type="evidence" value="ECO:0007669"/>
    <property type="project" value="UniProtKB-UniRule"/>
</dbReference>
<dbReference type="InterPro" id="IPR013078">
    <property type="entry name" value="His_Pase_superF_clade-1"/>
</dbReference>
<dbReference type="AlphaFoldDB" id="A0A376GIE0"/>
<reference evidence="2 3" key="1">
    <citation type="submission" date="2018-06" db="EMBL/GenBank/DDBJ databases">
        <authorList>
            <consortium name="Pathogen Informatics"/>
            <person name="Doyle S."/>
        </authorList>
    </citation>
    <scope>NUCLEOTIDE SEQUENCE [LARGE SCALE GENOMIC DNA]</scope>
    <source>
        <strain evidence="2 3">NCTC13456</strain>
    </source>
</reference>
<dbReference type="SMART" id="SM00855">
    <property type="entry name" value="PGAM"/>
    <property type="match status" value="1"/>
</dbReference>